<dbReference type="Proteomes" id="UP000223913">
    <property type="component" value="Unassembled WGS sequence"/>
</dbReference>
<evidence type="ECO:0000256" key="1">
    <source>
        <dbReference type="ARBA" id="ARBA00004141"/>
    </source>
</evidence>
<proteinExistence type="inferred from homology"/>
<evidence type="ECO:0000256" key="2">
    <source>
        <dbReference type="ARBA" id="ARBA00009045"/>
    </source>
</evidence>
<feature type="domain" description="DUF6576" evidence="9">
    <location>
        <begin position="243"/>
        <end position="275"/>
    </location>
</feature>
<keyword evidence="11" id="KW-1185">Reference proteome</keyword>
<evidence type="ECO:0000256" key="3">
    <source>
        <dbReference type="ARBA" id="ARBA00022692"/>
    </source>
</evidence>
<comment type="caution">
    <text evidence="10">The sequence shown here is derived from an EMBL/GenBank/DDBJ whole genome shotgun (WGS) entry which is preliminary data.</text>
</comment>
<dbReference type="InterPro" id="IPR035952">
    <property type="entry name" value="Rhomboid-like_sf"/>
</dbReference>
<evidence type="ECO:0000259" key="9">
    <source>
        <dbReference type="Pfam" id="PF20216"/>
    </source>
</evidence>
<dbReference type="GO" id="GO:0016020">
    <property type="term" value="C:membrane"/>
    <property type="evidence" value="ECO:0007669"/>
    <property type="project" value="UniProtKB-SubCell"/>
</dbReference>
<name>A0A2D0NFM1_FLAN2</name>
<evidence type="ECO:0000256" key="7">
    <source>
        <dbReference type="SAM" id="Phobius"/>
    </source>
</evidence>
<dbReference type="OrthoDB" id="9807874at2"/>
<gene>
    <name evidence="10" type="ORF">CRP01_06635</name>
</gene>
<keyword evidence="3 7" id="KW-0812">Transmembrane</keyword>
<dbReference type="SUPFAM" id="SSF144091">
    <property type="entry name" value="Rhomboid-like"/>
    <property type="match status" value="1"/>
</dbReference>
<keyword evidence="10" id="KW-0645">Protease</keyword>
<evidence type="ECO:0000256" key="5">
    <source>
        <dbReference type="ARBA" id="ARBA00022989"/>
    </source>
</evidence>
<dbReference type="PANTHER" id="PTHR43731">
    <property type="entry name" value="RHOMBOID PROTEASE"/>
    <property type="match status" value="1"/>
</dbReference>
<evidence type="ECO:0000313" key="11">
    <source>
        <dbReference type="Proteomes" id="UP000223913"/>
    </source>
</evidence>
<dbReference type="PANTHER" id="PTHR43731:SF14">
    <property type="entry name" value="PRESENILIN-ASSOCIATED RHOMBOID-LIKE PROTEIN, MITOCHONDRIAL"/>
    <property type="match status" value="1"/>
</dbReference>
<feature type="transmembrane region" description="Helical" evidence="7">
    <location>
        <begin position="6"/>
        <end position="23"/>
    </location>
</feature>
<dbReference type="Pfam" id="PF01694">
    <property type="entry name" value="Rhomboid"/>
    <property type="match status" value="1"/>
</dbReference>
<protein>
    <submittedName>
        <fullName evidence="10">Rhomboid family intramembrane serine protease</fullName>
    </submittedName>
</protein>
<dbReference type="AlphaFoldDB" id="A0A2D0NFM1"/>
<feature type="transmembrane region" description="Helical" evidence="7">
    <location>
        <begin position="109"/>
        <end position="128"/>
    </location>
</feature>
<feature type="transmembrane region" description="Helical" evidence="7">
    <location>
        <begin position="44"/>
        <end position="71"/>
    </location>
</feature>
<dbReference type="InterPro" id="IPR022764">
    <property type="entry name" value="Peptidase_S54_rhomboid_dom"/>
</dbReference>
<dbReference type="GO" id="GO:0006508">
    <property type="term" value="P:proteolysis"/>
    <property type="evidence" value="ECO:0007669"/>
    <property type="project" value="UniProtKB-KW"/>
</dbReference>
<dbReference type="GO" id="GO:0004252">
    <property type="term" value="F:serine-type endopeptidase activity"/>
    <property type="evidence" value="ECO:0007669"/>
    <property type="project" value="InterPro"/>
</dbReference>
<dbReference type="RefSeq" id="WP_099149232.1">
    <property type="nucleotide sequence ID" value="NZ_PDUD01000010.1"/>
</dbReference>
<evidence type="ECO:0000256" key="6">
    <source>
        <dbReference type="ARBA" id="ARBA00023136"/>
    </source>
</evidence>
<organism evidence="10 11">
    <name type="scientific">Flavilitoribacter nigricans (strain ATCC 23147 / DSM 23189 / NBRC 102662 / NCIMB 1420 / SS-2)</name>
    <name type="common">Lewinella nigricans</name>
    <dbReference type="NCBI Taxonomy" id="1122177"/>
    <lineage>
        <taxon>Bacteria</taxon>
        <taxon>Pseudomonadati</taxon>
        <taxon>Bacteroidota</taxon>
        <taxon>Saprospiria</taxon>
        <taxon>Saprospirales</taxon>
        <taxon>Lewinellaceae</taxon>
        <taxon>Flavilitoribacter</taxon>
    </lineage>
</organism>
<accession>A0A2D0NFM1</accession>
<feature type="domain" description="Peptidase S54 rhomboid" evidence="8">
    <location>
        <begin position="43"/>
        <end position="187"/>
    </location>
</feature>
<feature type="transmembrane region" description="Helical" evidence="7">
    <location>
        <begin position="134"/>
        <end position="159"/>
    </location>
</feature>
<dbReference type="Gene3D" id="1.20.1540.10">
    <property type="entry name" value="Rhomboid-like"/>
    <property type="match status" value="1"/>
</dbReference>
<dbReference type="Pfam" id="PF20216">
    <property type="entry name" value="DUF6576"/>
    <property type="match status" value="1"/>
</dbReference>
<comment type="subcellular location">
    <subcellularLocation>
        <location evidence="1">Membrane</location>
        <topology evidence="1">Multi-pass membrane protein</topology>
    </subcellularLocation>
</comment>
<feature type="transmembrane region" description="Helical" evidence="7">
    <location>
        <begin position="171"/>
        <end position="187"/>
    </location>
</feature>
<evidence type="ECO:0000259" key="8">
    <source>
        <dbReference type="Pfam" id="PF01694"/>
    </source>
</evidence>
<keyword evidence="5 7" id="KW-1133">Transmembrane helix</keyword>
<reference evidence="10 11" key="1">
    <citation type="submission" date="2017-10" db="EMBL/GenBank/DDBJ databases">
        <title>The draft genome sequence of Lewinella nigricans NBRC 102662.</title>
        <authorList>
            <person name="Wang K."/>
        </authorList>
    </citation>
    <scope>NUCLEOTIDE SEQUENCE [LARGE SCALE GENOMIC DNA]</scope>
    <source>
        <strain evidence="10 11">NBRC 102662</strain>
    </source>
</reference>
<sequence length="279" mass="31284">MHNASLFGTIILMLAGLVTYKGLRDAYFLDRYAFKIDPILIDREYLRLLSSGFLHAGWLHFGFNMIVLLSFSSSLEVLYGFGPFTLLYFASLIGGNLLALYIHRNHGDYSAVGASGAISGVVLSYLVLFPDSDIGFILIPISIKSWIFALLFVVISIFGIKSQSDNIGHEAHLGGGIVGVLLTPFLAPEGMTIHWWVMAMILVPTTLFLLLIIRNPAVMMVREYWGENVRDFQSSLNKTETPASRQAELDDLLDKIRLQGYESLSQKERKRLENLKDEM</sequence>
<comment type="similarity">
    <text evidence="2">Belongs to the peptidase S54 family.</text>
</comment>
<keyword evidence="4" id="KW-0378">Hydrolase</keyword>
<dbReference type="InterPro" id="IPR046483">
    <property type="entry name" value="DUF6576"/>
</dbReference>
<feature type="transmembrane region" description="Helical" evidence="7">
    <location>
        <begin position="193"/>
        <end position="213"/>
    </location>
</feature>
<dbReference type="InterPro" id="IPR050925">
    <property type="entry name" value="Rhomboid_protease_S54"/>
</dbReference>
<dbReference type="EMBL" id="PDUD01000010">
    <property type="protein sequence ID" value="PHN07302.1"/>
    <property type="molecule type" value="Genomic_DNA"/>
</dbReference>
<evidence type="ECO:0000256" key="4">
    <source>
        <dbReference type="ARBA" id="ARBA00022801"/>
    </source>
</evidence>
<keyword evidence="6 7" id="KW-0472">Membrane</keyword>
<evidence type="ECO:0000313" key="10">
    <source>
        <dbReference type="EMBL" id="PHN07302.1"/>
    </source>
</evidence>
<feature type="transmembrane region" description="Helical" evidence="7">
    <location>
        <begin position="77"/>
        <end position="102"/>
    </location>
</feature>